<feature type="non-terminal residue" evidence="5">
    <location>
        <position position="1"/>
    </location>
</feature>
<dbReference type="InterPro" id="IPR001854">
    <property type="entry name" value="Ribosomal_uL29"/>
</dbReference>
<dbReference type="Pfam" id="PF00831">
    <property type="entry name" value="Ribosomal_L29"/>
    <property type="match status" value="1"/>
</dbReference>
<dbReference type="GO" id="GO:0022625">
    <property type="term" value="C:cytosolic large ribosomal subunit"/>
    <property type="evidence" value="ECO:0007669"/>
    <property type="project" value="InterPro"/>
</dbReference>
<comment type="similarity">
    <text evidence="1">Belongs to the universal ribosomal protein uL29 family.</text>
</comment>
<dbReference type="SUPFAM" id="SSF46561">
    <property type="entry name" value="Ribosomal protein L29 (L29p)"/>
    <property type="match status" value="1"/>
</dbReference>
<dbReference type="PANTHER" id="PTHR45722:SF2">
    <property type="entry name" value="LARGE RIBOSOMAL SUBUNIT PROTEIN UL29-RELATED"/>
    <property type="match status" value="1"/>
</dbReference>
<evidence type="ECO:0000256" key="2">
    <source>
        <dbReference type="ARBA" id="ARBA00022980"/>
    </source>
</evidence>
<keyword evidence="4" id="KW-0175">Coiled coil</keyword>
<dbReference type="GO" id="GO:0003729">
    <property type="term" value="F:mRNA binding"/>
    <property type="evidence" value="ECO:0007669"/>
    <property type="project" value="TreeGrafter"/>
</dbReference>
<evidence type="ECO:0000256" key="4">
    <source>
        <dbReference type="SAM" id="Coils"/>
    </source>
</evidence>
<dbReference type="AlphaFoldDB" id="A0A146KCP3"/>
<dbReference type="InterPro" id="IPR036049">
    <property type="entry name" value="Ribosomal_uL29_sf"/>
</dbReference>
<dbReference type="NCBIfam" id="TIGR00012">
    <property type="entry name" value="L29"/>
    <property type="match status" value="1"/>
</dbReference>
<dbReference type="GO" id="GO:0003735">
    <property type="term" value="F:structural constituent of ribosome"/>
    <property type="evidence" value="ECO:0007669"/>
    <property type="project" value="InterPro"/>
</dbReference>
<keyword evidence="2 5" id="KW-0689">Ribosomal protein</keyword>
<evidence type="ECO:0000313" key="5">
    <source>
        <dbReference type="EMBL" id="JAP93221.1"/>
    </source>
</evidence>
<dbReference type="InterPro" id="IPR045059">
    <property type="entry name" value="Ribosomal_uL29_euk"/>
</dbReference>
<proteinExistence type="inferred from homology"/>
<evidence type="ECO:0000256" key="1">
    <source>
        <dbReference type="ARBA" id="ARBA00009254"/>
    </source>
</evidence>
<organism evidence="5">
    <name type="scientific">Trepomonas sp. PC1</name>
    <dbReference type="NCBI Taxonomy" id="1076344"/>
    <lineage>
        <taxon>Eukaryota</taxon>
        <taxon>Metamonada</taxon>
        <taxon>Diplomonadida</taxon>
        <taxon>Hexamitidae</taxon>
        <taxon>Hexamitinae</taxon>
        <taxon>Trepomonas</taxon>
    </lineage>
</organism>
<dbReference type="CDD" id="cd00427">
    <property type="entry name" value="Ribosomal_L29_HIP"/>
    <property type="match status" value="1"/>
</dbReference>
<dbReference type="GO" id="GO:0000463">
    <property type="term" value="P:maturation of LSU-rRNA from tricistronic rRNA transcript (SSU-rRNA, 5.8S rRNA, LSU-rRNA)"/>
    <property type="evidence" value="ECO:0007669"/>
    <property type="project" value="InterPro"/>
</dbReference>
<reference evidence="5" key="1">
    <citation type="submission" date="2015-07" db="EMBL/GenBank/DDBJ databases">
        <title>Adaptation to a free-living lifestyle via gene acquisitions in the diplomonad Trepomonas sp. PC1.</title>
        <authorList>
            <person name="Xu F."/>
            <person name="Jerlstrom-Hultqvist J."/>
            <person name="Kolisko M."/>
            <person name="Simpson A.G.B."/>
            <person name="Roger A.J."/>
            <person name="Svard S.G."/>
            <person name="Andersson J.O."/>
        </authorList>
    </citation>
    <scope>NUCLEOTIDE SEQUENCE</scope>
    <source>
        <strain evidence="5">PC1</strain>
    </source>
</reference>
<evidence type="ECO:0000256" key="3">
    <source>
        <dbReference type="ARBA" id="ARBA00023274"/>
    </source>
</evidence>
<dbReference type="PANTHER" id="PTHR45722">
    <property type="entry name" value="60S RIBOSOMAL PROTEIN L35"/>
    <property type="match status" value="1"/>
</dbReference>
<dbReference type="EMBL" id="GDID01003385">
    <property type="protein sequence ID" value="JAP93221.1"/>
    <property type="molecule type" value="Transcribed_RNA"/>
</dbReference>
<name>A0A146KCP3_9EUKA</name>
<protein>
    <submittedName>
        <fullName evidence="5">Ribosomal protein L29</fullName>
    </submittedName>
</protein>
<sequence>GVDFWLNKQLSGKDLKDLKMEELQNKLQSLRKEYFSLRVSKTEGGRAPATTNRLSDVQKDIARVLTFIRKIQLNAVAEKFKDATYKPICLRKHQTRAARLALTPRQQNLKVLKVAKRLHNNPKVKFALK</sequence>
<dbReference type="HAMAP" id="MF_00374">
    <property type="entry name" value="Ribosomal_uL29"/>
    <property type="match status" value="1"/>
</dbReference>
<dbReference type="GO" id="GO:0006412">
    <property type="term" value="P:translation"/>
    <property type="evidence" value="ECO:0007669"/>
    <property type="project" value="InterPro"/>
</dbReference>
<gene>
    <name evidence="5" type="ORF">TPC1_14581</name>
</gene>
<keyword evidence="3" id="KW-0687">Ribonucleoprotein</keyword>
<dbReference type="Gene3D" id="1.10.287.310">
    <property type="match status" value="1"/>
</dbReference>
<dbReference type="Gene3D" id="6.10.250.3450">
    <property type="match status" value="1"/>
</dbReference>
<accession>A0A146KCP3</accession>
<feature type="coiled-coil region" evidence="4">
    <location>
        <begin position="13"/>
        <end position="40"/>
    </location>
</feature>